<evidence type="ECO:0000256" key="10">
    <source>
        <dbReference type="ARBA" id="ARBA00023270"/>
    </source>
</evidence>
<dbReference type="InterPro" id="IPR020625">
    <property type="entry name" value="Schiff_base-form_aldolases_AS"/>
</dbReference>
<dbReference type="SMART" id="SM01130">
    <property type="entry name" value="DHDPS"/>
    <property type="match status" value="1"/>
</dbReference>
<keyword evidence="10 12" id="KW-0704">Schiff base</keyword>
<name>A0A224ABS7_9FLAO</name>
<feature type="binding site" evidence="12 15">
    <location>
        <position position="207"/>
    </location>
    <ligand>
        <name>pyruvate</name>
        <dbReference type="ChEBI" id="CHEBI:15361"/>
    </ligand>
</feature>
<feature type="binding site" evidence="12 15">
    <location>
        <position position="47"/>
    </location>
    <ligand>
        <name>pyruvate</name>
        <dbReference type="ChEBI" id="CHEBI:15361"/>
    </ligand>
</feature>
<evidence type="ECO:0000256" key="13">
    <source>
        <dbReference type="PIRNR" id="PIRNR001365"/>
    </source>
</evidence>
<dbReference type="InterPro" id="IPR002220">
    <property type="entry name" value="DapA-like"/>
</dbReference>
<accession>A0A224ABS7</accession>
<sequence>MKKLNGTGVALVTPFKKDGKIDFNGLEKLVKYVLDNNVDYLVALGTTSETTTLKQEEKWEIIKCIQNSNYKKLPLILGIGGNNTENVIKEVNSIKNLSDFYAILSVSPYYNTPSQEGIYQHFKSIVNHTEANIILYNVPKRTGSNIIPDTVLRLSFDFKNIIGIKEASGNVLQSYKILERKKENFSVISGDDYTILPVILGGGEGVISVIAQGFPDKISNMISLAKKNDVKKAFSIFYDIMNIIDLIYEEGNPTGIKTFLDVIGICNPYVRLPLVNGTPSLRKKILHSLNKINQ</sequence>
<evidence type="ECO:0000313" key="17">
    <source>
        <dbReference type="Proteomes" id="UP000263619"/>
    </source>
</evidence>
<dbReference type="GO" id="GO:0019877">
    <property type="term" value="P:diaminopimelate biosynthetic process"/>
    <property type="evidence" value="ECO:0007669"/>
    <property type="project" value="UniProtKB-UniRule"/>
</dbReference>
<reference evidence="16 17" key="1">
    <citation type="submission" date="2014-06" db="EMBL/GenBank/DDBJ databases">
        <title>Genome sequence of the intracellular symbiont Blattabacterium cuenoti, strain STAT from the wood feeding cockroach Salganea taiwanensis taiwanensis.</title>
        <authorList>
            <person name="Kinjo Y."/>
            <person name="Ohkuma M."/>
            <person name="Tokuda G."/>
        </authorList>
    </citation>
    <scope>NUCLEOTIDE SEQUENCE [LARGE SCALE GENOMIC DNA]</scope>
    <source>
        <strain evidence="16 17">STAT</strain>
    </source>
</reference>
<feature type="site" description="Part of a proton relay during catalysis" evidence="12">
    <location>
        <position position="46"/>
    </location>
</feature>
<comment type="subcellular location">
    <subcellularLocation>
        <location evidence="12">Cytoplasm</location>
    </subcellularLocation>
</comment>
<dbReference type="UniPathway" id="UPA00034">
    <property type="reaction ID" value="UER00017"/>
</dbReference>
<evidence type="ECO:0000256" key="3">
    <source>
        <dbReference type="ARBA" id="ARBA00007592"/>
    </source>
</evidence>
<comment type="subunit">
    <text evidence="12">Homotetramer; dimer of dimers.</text>
</comment>
<keyword evidence="8 12" id="KW-0457">Lysine biosynthesis</keyword>
<evidence type="ECO:0000313" key="16">
    <source>
        <dbReference type="EMBL" id="BBA17345.1"/>
    </source>
</evidence>
<feature type="site" description="Part of a proton relay during catalysis" evidence="12">
    <location>
        <position position="110"/>
    </location>
</feature>
<dbReference type="NCBIfam" id="TIGR00674">
    <property type="entry name" value="dapA"/>
    <property type="match status" value="1"/>
</dbReference>
<dbReference type="RefSeq" id="WP_119305600.1">
    <property type="nucleotide sequence ID" value="NZ_AP014608.1"/>
</dbReference>
<keyword evidence="5 12" id="KW-0963">Cytoplasm</keyword>
<feature type="active site" description="Proton donor/acceptor" evidence="12 14">
    <location>
        <position position="136"/>
    </location>
</feature>
<dbReference type="OrthoDB" id="9782828at2"/>
<comment type="catalytic activity">
    <reaction evidence="11 12">
        <text>L-aspartate 4-semialdehyde + pyruvate = (2S,4S)-4-hydroxy-2,3,4,5-tetrahydrodipicolinate + H2O + H(+)</text>
        <dbReference type="Rhea" id="RHEA:34171"/>
        <dbReference type="ChEBI" id="CHEBI:15361"/>
        <dbReference type="ChEBI" id="CHEBI:15377"/>
        <dbReference type="ChEBI" id="CHEBI:15378"/>
        <dbReference type="ChEBI" id="CHEBI:67139"/>
        <dbReference type="ChEBI" id="CHEBI:537519"/>
        <dbReference type="EC" id="4.3.3.7"/>
    </reaction>
</comment>
<dbReference type="GO" id="GO:0008840">
    <property type="term" value="F:4-hydroxy-tetrahydrodipicolinate synthase activity"/>
    <property type="evidence" value="ECO:0007669"/>
    <property type="project" value="UniProtKB-UniRule"/>
</dbReference>
<evidence type="ECO:0000256" key="14">
    <source>
        <dbReference type="PIRSR" id="PIRSR001365-1"/>
    </source>
</evidence>
<dbReference type="PIRSF" id="PIRSF001365">
    <property type="entry name" value="DHDPS"/>
    <property type="match status" value="1"/>
</dbReference>
<protein>
    <recommendedName>
        <fullName evidence="4 12">4-hydroxy-tetrahydrodipicolinate synthase</fullName>
        <shortName evidence="12">HTPA synthase</shortName>
        <ecNumber evidence="4 12">4.3.3.7</ecNumber>
    </recommendedName>
</protein>
<evidence type="ECO:0000256" key="11">
    <source>
        <dbReference type="ARBA" id="ARBA00047836"/>
    </source>
</evidence>
<evidence type="ECO:0000256" key="8">
    <source>
        <dbReference type="ARBA" id="ARBA00023154"/>
    </source>
</evidence>
<dbReference type="PROSITE" id="PS00666">
    <property type="entry name" value="DHDPS_2"/>
    <property type="match status" value="1"/>
</dbReference>
<dbReference type="InterPro" id="IPR005263">
    <property type="entry name" value="DapA"/>
</dbReference>
<organism evidence="16 17">
    <name type="scientific">Blattabacterium cuenoti STAT</name>
    <dbReference type="NCBI Taxonomy" id="1457030"/>
    <lineage>
        <taxon>Bacteria</taxon>
        <taxon>Pseudomonadati</taxon>
        <taxon>Bacteroidota</taxon>
        <taxon>Flavobacteriia</taxon>
        <taxon>Flavobacteriales</taxon>
        <taxon>Blattabacteriaceae</taxon>
        <taxon>Blattabacterium</taxon>
    </lineage>
</organism>
<dbReference type="PRINTS" id="PR00146">
    <property type="entry name" value="DHPICSNTHASE"/>
</dbReference>
<dbReference type="Proteomes" id="UP000263619">
    <property type="component" value="Chromosome"/>
</dbReference>
<evidence type="ECO:0000256" key="9">
    <source>
        <dbReference type="ARBA" id="ARBA00023239"/>
    </source>
</evidence>
<dbReference type="InterPro" id="IPR013785">
    <property type="entry name" value="Aldolase_TIM"/>
</dbReference>
<dbReference type="EMBL" id="AP014608">
    <property type="protein sequence ID" value="BBA17345.1"/>
    <property type="molecule type" value="Genomic_DNA"/>
</dbReference>
<dbReference type="GO" id="GO:0005829">
    <property type="term" value="C:cytosol"/>
    <property type="evidence" value="ECO:0007669"/>
    <property type="project" value="TreeGrafter"/>
</dbReference>
<evidence type="ECO:0000256" key="5">
    <source>
        <dbReference type="ARBA" id="ARBA00022490"/>
    </source>
</evidence>
<evidence type="ECO:0000256" key="7">
    <source>
        <dbReference type="ARBA" id="ARBA00022915"/>
    </source>
</evidence>
<comment type="pathway">
    <text evidence="2 12">Amino-acid biosynthesis; L-lysine biosynthesis via DAP pathway; (S)-tetrahydrodipicolinate from L-aspartate: step 3/4.</text>
</comment>
<dbReference type="CDD" id="cd00950">
    <property type="entry name" value="DHDPS"/>
    <property type="match status" value="1"/>
</dbReference>
<evidence type="ECO:0000256" key="2">
    <source>
        <dbReference type="ARBA" id="ARBA00005120"/>
    </source>
</evidence>
<keyword evidence="7 12" id="KW-0220">Diaminopimelate biosynthesis</keyword>
<keyword evidence="17" id="KW-1185">Reference proteome</keyword>
<comment type="similarity">
    <text evidence="3 12 13">Belongs to the DapA family.</text>
</comment>
<feature type="active site" description="Schiff-base intermediate with substrate" evidence="12 14">
    <location>
        <position position="165"/>
    </location>
</feature>
<dbReference type="AlphaFoldDB" id="A0A224ABS7"/>
<gene>
    <name evidence="12 16" type="primary">dapA</name>
    <name evidence="16" type="ORF">STAT_428</name>
</gene>
<keyword evidence="9 12" id="KW-0456">Lyase</keyword>
<dbReference type="Gene3D" id="3.20.20.70">
    <property type="entry name" value="Aldolase class I"/>
    <property type="match status" value="1"/>
</dbReference>
<dbReference type="EC" id="4.3.3.7" evidence="4 12"/>
<comment type="function">
    <text evidence="1 12">Catalyzes the condensation of (S)-aspartate-beta-semialdehyde [(S)-ASA] and pyruvate to 4-hydroxy-tetrahydrodipicolinate (HTPA).</text>
</comment>
<dbReference type="HAMAP" id="MF_00418">
    <property type="entry name" value="DapA"/>
    <property type="match status" value="1"/>
</dbReference>
<evidence type="ECO:0000256" key="12">
    <source>
        <dbReference type="HAMAP-Rule" id="MF_00418"/>
    </source>
</evidence>
<dbReference type="Pfam" id="PF00701">
    <property type="entry name" value="DHDPS"/>
    <property type="match status" value="1"/>
</dbReference>
<evidence type="ECO:0000256" key="6">
    <source>
        <dbReference type="ARBA" id="ARBA00022605"/>
    </source>
</evidence>
<keyword evidence="6 12" id="KW-0028">Amino-acid biosynthesis</keyword>
<evidence type="ECO:0000256" key="4">
    <source>
        <dbReference type="ARBA" id="ARBA00012086"/>
    </source>
</evidence>
<dbReference type="PANTHER" id="PTHR12128">
    <property type="entry name" value="DIHYDRODIPICOLINATE SYNTHASE"/>
    <property type="match status" value="1"/>
</dbReference>
<dbReference type="SUPFAM" id="SSF51569">
    <property type="entry name" value="Aldolase"/>
    <property type="match status" value="1"/>
</dbReference>
<evidence type="ECO:0000256" key="15">
    <source>
        <dbReference type="PIRSR" id="PIRSR001365-2"/>
    </source>
</evidence>
<dbReference type="PANTHER" id="PTHR12128:SF66">
    <property type="entry name" value="4-HYDROXY-2-OXOGLUTARATE ALDOLASE, MITOCHONDRIAL"/>
    <property type="match status" value="1"/>
</dbReference>
<dbReference type="GO" id="GO:0009089">
    <property type="term" value="P:lysine biosynthetic process via diaminopimelate"/>
    <property type="evidence" value="ECO:0007669"/>
    <property type="project" value="UniProtKB-UniRule"/>
</dbReference>
<proteinExistence type="inferred from homology"/>
<comment type="caution">
    <text evidence="12">Was originally thought to be a dihydrodipicolinate synthase (DHDPS), catalyzing the condensation of (S)-aspartate-beta-semialdehyde [(S)-ASA] and pyruvate to dihydrodipicolinate (DHDP). However, it was shown in E.coli that the product of the enzymatic reaction is not dihydrodipicolinate but in fact (4S)-4-hydroxy-2,3,4,5-tetrahydro-(2S)-dipicolinic acid (HTPA), and that the consecutive dehydration reaction leading to DHDP is not spontaneous but catalyzed by DapB.</text>
</comment>
<evidence type="ECO:0000256" key="1">
    <source>
        <dbReference type="ARBA" id="ARBA00003294"/>
    </source>
</evidence>